<dbReference type="InterPro" id="IPR041166">
    <property type="entry name" value="Rubredoxin_2"/>
</dbReference>
<dbReference type="SMART" id="SM00382">
    <property type="entry name" value="AAA"/>
    <property type="match status" value="1"/>
</dbReference>
<keyword evidence="6 13" id="KW-0862">Zinc</keyword>
<evidence type="ECO:0000313" key="16">
    <source>
        <dbReference type="Proteomes" id="UP000230775"/>
    </source>
</evidence>
<comment type="function">
    <text evidence="11">Plays a role in repairing double-strand DNA breaks, probably involving stabilizing or processing branched DNA or blocked replication forks.</text>
</comment>
<comment type="similarity">
    <text evidence="11 13">Belongs to the RecA family. RadA subfamily.</text>
</comment>
<dbReference type="HAMAP" id="MF_01498">
    <property type="entry name" value="RadA_bact"/>
    <property type="match status" value="1"/>
</dbReference>
<feature type="binding site" evidence="11">
    <location>
        <begin position="97"/>
        <end position="104"/>
    </location>
    <ligand>
        <name>ATP</name>
        <dbReference type="ChEBI" id="CHEBI:30616"/>
    </ligand>
</feature>
<reference evidence="16" key="1">
    <citation type="submission" date="2017-09" db="EMBL/GenBank/DDBJ databases">
        <title>Depth-based differentiation of microbial function through sediment-hosted aquifers and enrichment of novel symbionts in the deep terrestrial subsurface.</title>
        <authorList>
            <person name="Probst A.J."/>
            <person name="Ladd B."/>
            <person name="Jarett J.K."/>
            <person name="Geller-Mcgrath D.E."/>
            <person name="Sieber C.M.K."/>
            <person name="Emerson J.B."/>
            <person name="Anantharaman K."/>
            <person name="Thomas B.C."/>
            <person name="Malmstrom R."/>
            <person name="Stieglmeier M."/>
            <person name="Klingl A."/>
            <person name="Woyke T."/>
            <person name="Ryan C.M."/>
            <person name="Banfield J.F."/>
        </authorList>
    </citation>
    <scope>NUCLEOTIDE SEQUENCE [LARGE SCALE GENOMIC DNA]</scope>
</reference>
<feature type="short sequence motif" description="RadA KNRFG motif" evidence="11">
    <location>
        <begin position="257"/>
        <end position="261"/>
    </location>
</feature>
<comment type="caution">
    <text evidence="15">The sequence shown here is derived from an EMBL/GenBank/DDBJ whole genome shotgun (WGS) entry which is preliminary data.</text>
</comment>
<organism evidence="15 16">
    <name type="scientific">Candidatus Shapirobacteria bacterium CG09_land_8_20_14_0_10_39_12</name>
    <dbReference type="NCBI Taxonomy" id="1974885"/>
    <lineage>
        <taxon>Bacteria</taxon>
        <taxon>Candidatus Shapironibacteriota</taxon>
    </lineage>
</organism>
<evidence type="ECO:0000313" key="15">
    <source>
        <dbReference type="EMBL" id="PIS14481.1"/>
    </source>
</evidence>
<keyword evidence="3 11" id="KW-0227">DNA damage</keyword>
<evidence type="ECO:0000256" key="9">
    <source>
        <dbReference type="ARBA" id="ARBA00023125"/>
    </source>
</evidence>
<dbReference type="Proteomes" id="UP000230775">
    <property type="component" value="Unassembled WGS sequence"/>
</dbReference>
<dbReference type="GO" id="GO:0005829">
    <property type="term" value="C:cytosol"/>
    <property type="evidence" value="ECO:0007669"/>
    <property type="project" value="TreeGrafter"/>
</dbReference>
<dbReference type="InterPro" id="IPR027417">
    <property type="entry name" value="P-loop_NTPase"/>
</dbReference>
<dbReference type="Pfam" id="PF13481">
    <property type="entry name" value="AAA_25"/>
    <property type="match status" value="1"/>
</dbReference>
<evidence type="ECO:0000256" key="10">
    <source>
        <dbReference type="ARBA" id="ARBA00023204"/>
    </source>
</evidence>
<dbReference type="GO" id="GO:0140664">
    <property type="term" value="F:ATP-dependent DNA damage sensor activity"/>
    <property type="evidence" value="ECO:0007669"/>
    <property type="project" value="InterPro"/>
</dbReference>
<keyword evidence="1 11" id="KW-0479">Metal-binding</keyword>
<dbReference type="PRINTS" id="PR01874">
    <property type="entry name" value="DNAREPAIRADA"/>
</dbReference>
<dbReference type="PROSITE" id="PS50162">
    <property type="entry name" value="RECA_2"/>
    <property type="match status" value="1"/>
</dbReference>
<dbReference type="PANTHER" id="PTHR32472:SF10">
    <property type="entry name" value="DNA REPAIR PROTEIN RADA-LIKE PROTEIN"/>
    <property type="match status" value="1"/>
</dbReference>
<dbReference type="NCBIfam" id="TIGR00416">
    <property type="entry name" value="sms"/>
    <property type="match status" value="1"/>
</dbReference>
<dbReference type="GO" id="GO:0016787">
    <property type="term" value="F:hydrolase activity"/>
    <property type="evidence" value="ECO:0007669"/>
    <property type="project" value="UniProtKB-KW"/>
</dbReference>
<evidence type="ECO:0000256" key="4">
    <source>
        <dbReference type="ARBA" id="ARBA00022771"/>
    </source>
</evidence>
<keyword evidence="4 13" id="KW-0863">Zinc-finger</keyword>
<evidence type="ECO:0000256" key="2">
    <source>
        <dbReference type="ARBA" id="ARBA00022741"/>
    </source>
</evidence>
<evidence type="ECO:0000256" key="7">
    <source>
        <dbReference type="ARBA" id="ARBA00022840"/>
    </source>
</evidence>
<dbReference type="InterPro" id="IPR004504">
    <property type="entry name" value="DNA_repair_RadA"/>
</dbReference>
<feature type="region of interest" description="Lon-protease-like" evidence="11">
    <location>
        <begin position="356"/>
        <end position="444"/>
    </location>
</feature>
<keyword evidence="9 11" id="KW-0238">DNA-binding</keyword>
<evidence type="ECO:0000256" key="11">
    <source>
        <dbReference type="HAMAP-Rule" id="MF_01498"/>
    </source>
</evidence>
<dbReference type="EMBL" id="PEZI01000049">
    <property type="protein sequence ID" value="PIS14481.1"/>
    <property type="molecule type" value="Genomic_DNA"/>
</dbReference>
<comment type="domain">
    <text evidence="11">The middle region has homology to RecA with ATPase motifs including the RadA KNRFG motif, while the C-terminus is homologous to Lon protease.</text>
</comment>
<evidence type="ECO:0000256" key="1">
    <source>
        <dbReference type="ARBA" id="ARBA00022723"/>
    </source>
</evidence>
<keyword evidence="7 11" id="KW-0067">ATP-binding</keyword>
<dbReference type="FunFam" id="3.40.50.300:FF:000050">
    <property type="entry name" value="DNA repair protein RadA"/>
    <property type="match status" value="1"/>
</dbReference>
<evidence type="ECO:0000256" key="13">
    <source>
        <dbReference type="RuleBase" id="RU003555"/>
    </source>
</evidence>
<dbReference type="SUPFAM" id="SSF54211">
    <property type="entry name" value="Ribosomal protein S5 domain 2-like"/>
    <property type="match status" value="1"/>
</dbReference>
<keyword evidence="8 11" id="KW-0346">Stress response</keyword>
<dbReference type="GO" id="GO:0008270">
    <property type="term" value="F:zinc ion binding"/>
    <property type="evidence" value="ECO:0007669"/>
    <property type="project" value="UniProtKB-KW"/>
</dbReference>
<keyword evidence="5" id="KW-0378">Hydrolase</keyword>
<protein>
    <recommendedName>
        <fullName evidence="11 12">DNA repair protein RadA</fullName>
    </recommendedName>
</protein>
<dbReference type="Pfam" id="PF18073">
    <property type="entry name" value="Zn_ribbon_LapB"/>
    <property type="match status" value="1"/>
</dbReference>
<dbReference type="Gene3D" id="3.30.230.10">
    <property type="match status" value="1"/>
</dbReference>
<comment type="function">
    <text evidence="13">DNA-dependent ATPase involved in processing of recombination intermediates, plays a role in repairing DNA breaks. Stimulates the branch migration of RecA-mediated strand transfer reactions, allowing the 3' invading strand to extend heteroduplex DNA faster. Binds ssDNA in the presence of ADP but not other nucleotides, has ATPase activity that is stimulated by ssDNA and various branched DNA structures, but inhibited by SSB. Does not have RecA's homology-searching function.</text>
</comment>
<proteinExistence type="inferred from homology"/>
<feature type="domain" description="RecA family profile 1" evidence="14">
    <location>
        <begin position="68"/>
        <end position="220"/>
    </location>
</feature>
<dbReference type="SUPFAM" id="SSF52540">
    <property type="entry name" value="P-loop containing nucleoside triphosphate hydrolases"/>
    <property type="match status" value="1"/>
</dbReference>
<dbReference type="InterPro" id="IPR020588">
    <property type="entry name" value="RecA_ATP-bd"/>
</dbReference>
<dbReference type="GO" id="GO:0003684">
    <property type="term" value="F:damaged DNA binding"/>
    <property type="evidence" value="ECO:0007669"/>
    <property type="project" value="InterPro"/>
</dbReference>
<evidence type="ECO:0000256" key="3">
    <source>
        <dbReference type="ARBA" id="ARBA00022763"/>
    </source>
</evidence>
<accession>A0A2H0WPC4</accession>
<dbReference type="Gene3D" id="3.40.50.300">
    <property type="entry name" value="P-loop containing nucleotide triphosphate hydrolases"/>
    <property type="match status" value="1"/>
</dbReference>
<dbReference type="PANTHER" id="PTHR32472">
    <property type="entry name" value="DNA REPAIR PROTEIN RADA"/>
    <property type="match status" value="1"/>
</dbReference>
<gene>
    <name evidence="11" type="primary">radA</name>
    <name evidence="15" type="ORF">COT64_02395</name>
</gene>
<name>A0A2H0WPC4_9BACT</name>
<keyword evidence="10 11" id="KW-0234">DNA repair</keyword>
<evidence type="ECO:0000256" key="6">
    <source>
        <dbReference type="ARBA" id="ARBA00022833"/>
    </source>
</evidence>
<dbReference type="AlphaFoldDB" id="A0A2H0WPC4"/>
<sequence length="444" mass="48370">MSKTKTFFVCQQCGAQFPKWLGRCSECGEWNSLVETPQAPMTLRTSRGGEQALAFEKPRRLSEIKSVARSRAKTKIKELDRVLGGGIVSGSAVLLAGEPGIGKSTLMLQLTAKVAANSSIQNSVLYVSGEESAEQIKIRAQRLGIKGDNLLFLAETNADLICTQISELNLQIAIIDSVQTIWTGELAGTAGSVGQVRESTNRLLRIGKKRGIPIFLIGHVTKTGAIAGPKVLEHMVDTVVYFEGDRFGSVRLLRSTKNRFGPTDEIGIFEMTNQGLIEASNPSRLFLSRKRGKVPGSAVVATLEGTRPMLVEIQALVVPTQLVVPRRIGQGVDYQRLQLITAVLTKKLNLPLAGFDIYVNVTGGLKVEEPAVDLGVALAIISSFKNLALREKTVCFGELGLLGEVRPVSQMDKRKKEARRLGFTTIISPEKYSSIAQVFKQFFK</sequence>
<evidence type="ECO:0000256" key="5">
    <source>
        <dbReference type="ARBA" id="ARBA00022801"/>
    </source>
</evidence>
<dbReference type="GO" id="GO:0000725">
    <property type="term" value="P:recombinational repair"/>
    <property type="evidence" value="ECO:0007669"/>
    <property type="project" value="UniProtKB-UniRule"/>
</dbReference>
<keyword evidence="2 11" id="KW-0547">Nucleotide-binding</keyword>
<evidence type="ECO:0000256" key="12">
    <source>
        <dbReference type="NCBIfam" id="TIGR00416"/>
    </source>
</evidence>
<evidence type="ECO:0000259" key="14">
    <source>
        <dbReference type="PROSITE" id="PS50162"/>
    </source>
</evidence>
<dbReference type="InterPro" id="IPR014721">
    <property type="entry name" value="Ribsml_uS5_D2-typ_fold_subgr"/>
</dbReference>
<dbReference type="GO" id="GO:0005524">
    <property type="term" value="F:ATP binding"/>
    <property type="evidence" value="ECO:0007669"/>
    <property type="project" value="UniProtKB-UniRule"/>
</dbReference>
<evidence type="ECO:0000256" key="8">
    <source>
        <dbReference type="ARBA" id="ARBA00023016"/>
    </source>
</evidence>
<dbReference type="CDD" id="cd01121">
    <property type="entry name" value="RadA_SMS_N"/>
    <property type="match status" value="1"/>
</dbReference>
<dbReference type="InterPro" id="IPR020568">
    <property type="entry name" value="Ribosomal_Su5_D2-typ_SF"/>
</dbReference>
<dbReference type="Pfam" id="PF13541">
    <property type="entry name" value="ChlI"/>
    <property type="match status" value="1"/>
</dbReference>
<dbReference type="InterPro" id="IPR003593">
    <property type="entry name" value="AAA+_ATPase"/>
</dbReference>